<feature type="transmembrane region" description="Helical" evidence="1">
    <location>
        <begin position="59"/>
        <end position="78"/>
    </location>
</feature>
<keyword evidence="1" id="KW-0812">Transmembrane</keyword>
<evidence type="ECO:0000256" key="1">
    <source>
        <dbReference type="SAM" id="Phobius"/>
    </source>
</evidence>
<dbReference type="Proteomes" id="UP000197596">
    <property type="component" value="Unassembled WGS sequence"/>
</dbReference>
<feature type="transmembrane region" description="Helical" evidence="1">
    <location>
        <begin position="84"/>
        <end position="106"/>
    </location>
</feature>
<dbReference type="AlphaFoldDB" id="A0A246WPC3"/>
<feature type="transmembrane region" description="Helical" evidence="1">
    <location>
        <begin position="238"/>
        <end position="257"/>
    </location>
</feature>
<dbReference type="GO" id="GO:0016020">
    <property type="term" value="C:membrane"/>
    <property type="evidence" value="ECO:0007669"/>
    <property type="project" value="InterPro"/>
</dbReference>
<feature type="transmembrane region" description="Helical" evidence="1">
    <location>
        <begin position="263"/>
        <end position="284"/>
    </location>
</feature>
<feature type="transmembrane region" description="Helical" evidence="1">
    <location>
        <begin position="146"/>
        <end position="167"/>
    </location>
</feature>
<dbReference type="SUPFAM" id="SSF103481">
    <property type="entry name" value="Multidrug resistance efflux transporter EmrE"/>
    <property type="match status" value="1"/>
</dbReference>
<sequence>MRLAGGCGQGPAGVAGGLRRALHLQWAALARRVDAGPASCKVNGLERQSSGTRKLSHNASTLIGMSAVLMWSASLGLIRSISEIFGATGGAALIFSASAMLATLAVGWPKVRELPRAYLLGSGSLFVAYEIALSLSVGMAHGRAQALELGMINYLWPSLTVLLATLMRQQRGSWLLPPAIALCFAGIVWVMKGDGDWSPALLWANMRGNPPAYALAFGAAILWAAYSVLTRRVGGGKNAVPAFLVVTALLLWIKYALSAEPALHVSLSGALQVLVLSALTATAYSCWNHGVQRGSITLLATASYFAPVFSALLASAWLGVRPGAGFFQGVAMVTAGSFACWWATRGKA</sequence>
<accession>A0A246WPC3</accession>
<name>A0A246WPC3_9BURK</name>
<dbReference type="InterPro" id="IPR000620">
    <property type="entry name" value="EamA_dom"/>
</dbReference>
<organism evidence="3 4">
    <name type="scientific">Herbaspirillum robiniae</name>
    <dbReference type="NCBI Taxonomy" id="2014887"/>
    <lineage>
        <taxon>Bacteria</taxon>
        <taxon>Pseudomonadati</taxon>
        <taxon>Pseudomonadota</taxon>
        <taxon>Betaproteobacteria</taxon>
        <taxon>Burkholderiales</taxon>
        <taxon>Oxalobacteraceae</taxon>
        <taxon>Herbaspirillum</taxon>
    </lineage>
</organism>
<feature type="transmembrane region" description="Helical" evidence="1">
    <location>
        <begin position="296"/>
        <end position="320"/>
    </location>
</feature>
<dbReference type="NCBIfam" id="NF008676">
    <property type="entry name" value="PRK11689.1"/>
    <property type="match status" value="1"/>
</dbReference>
<evidence type="ECO:0000259" key="2">
    <source>
        <dbReference type="Pfam" id="PF00892"/>
    </source>
</evidence>
<feature type="transmembrane region" description="Helical" evidence="1">
    <location>
        <begin position="326"/>
        <end position="344"/>
    </location>
</feature>
<reference evidence="3 4" key="1">
    <citation type="submission" date="2017-06" db="EMBL/GenBank/DDBJ databases">
        <title>Herbaspirillum phytohormonus sp. nov., isolated from the root nodule of Robinia pseudoacacia in lead-zinc mine.</title>
        <authorList>
            <person name="Fan M."/>
            <person name="Lin Y."/>
        </authorList>
    </citation>
    <scope>NUCLEOTIDE SEQUENCE [LARGE SCALE GENOMIC DNA]</scope>
    <source>
        <strain evidence="3 4">HZ10</strain>
    </source>
</reference>
<gene>
    <name evidence="3" type="ORF">CEJ42_16555</name>
</gene>
<keyword evidence="1" id="KW-0472">Membrane</keyword>
<feature type="transmembrane region" description="Helical" evidence="1">
    <location>
        <begin position="211"/>
        <end position="229"/>
    </location>
</feature>
<proteinExistence type="predicted"/>
<comment type="caution">
    <text evidence="3">The sequence shown here is derived from an EMBL/GenBank/DDBJ whole genome shotgun (WGS) entry which is preliminary data.</text>
</comment>
<feature type="domain" description="EamA" evidence="2">
    <location>
        <begin position="212"/>
        <end position="338"/>
    </location>
</feature>
<feature type="transmembrane region" description="Helical" evidence="1">
    <location>
        <begin position="174"/>
        <end position="191"/>
    </location>
</feature>
<evidence type="ECO:0000313" key="3">
    <source>
        <dbReference type="EMBL" id="OWY28219.1"/>
    </source>
</evidence>
<protein>
    <submittedName>
        <fullName evidence="3">EamA family transporter</fullName>
    </submittedName>
</protein>
<dbReference type="EMBL" id="NJGU01000008">
    <property type="protein sequence ID" value="OWY28219.1"/>
    <property type="molecule type" value="Genomic_DNA"/>
</dbReference>
<dbReference type="Pfam" id="PF00892">
    <property type="entry name" value="EamA"/>
    <property type="match status" value="1"/>
</dbReference>
<dbReference type="InterPro" id="IPR037185">
    <property type="entry name" value="EmrE-like"/>
</dbReference>
<keyword evidence="1" id="KW-1133">Transmembrane helix</keyword>
<evidence type="ECO:0000313" key="4">
    <source>
        <dbReference type="Proteomes" id="UP000197596"/>
    </source>
</evidence>
<feature type="transmembrane region" description="Helical" evidence="1">
    <location>
        <begin position="118"/>
        <end position="140"/>
    </location>
</feature>